<dbReference type="InterPro" id="IPR003439">
    <property type="entry name" value="ABC_transporter-like_ATP-bd"/>
</dbReference>
<dbReference type="InterPro" id="IPR017871">
    <property type="entry name" value="ABC_transporter-like_CS"/>
</dbReference>
<feature type="domain" description="ABC transporter" evidence="5">
    <location>
        <begin position="4"/>
        <end position="245"/>
    </location>
</feature>
<dbReference type="InterPro" id="IPR003593">
    <property type="entry name" value="AAA+_ATPase"/>
</dbReference>
<dbReference type="PANTHER" id="PTHR42794:SF1">
    <property type="entry name" value="HEMIN IMPORT ATP-BINDING PROTEIN HMUV"/>
    <property type="match status" value="1"/>
</dbReference>
<dbReference type="GO" id="GO:0005524">
    <property type="term" value="F:ATP binding"/>
    <property type="evidence" value="ECO:0007669"/>
    <property type="project" value="UniProtKB-KW"/>
</dbReference>
<proteinExistence type="predicted"/>
<dbReference type="PROSITE" id="PS00211">
    <property type="entry name" value="ABC_TRANSPORTER_1"/>
    <property type="match status" value="1"/>
</dbReference>
<dbReference type="EMBL" id="UOFT01000031">
    <property type="protein sequence ID" value="VAW93164.1"/>
    <property type="molecule type" value="Genomic_DNA"/>
</dbReference>
<protein>
    <submittedName>
        <fullName evidence="6">Iron compound ABC transporter, ATP-binding protein</fullName>
    </submittedName>
</protein>
<dbReference type="SMART" id="SM00382">
    <property type="entry name" value="AAA"/>
    <property type="match status" value="1"/>
</dbReference>
<evidence type="ECO:0000259" key="5">
    <source>
        <dbReference type="PROSITE" id="PS50893"/>
    </source>
</evidence>
<name>A0A3B1AH09_9ZZZZ</name>
<keyword evidence="2" id="KW-0547">Nucleotide-binding</keyword>
<evidence type="ECO:0000256" key="2">
    <source>
        <dbReference type="ARBA" id="ARBA00022741"/>
    </source>
</evidence>
<dbReference type="AlphaFoldDB" id="A0A3B1AH09"/>
<evidence type="ECO:0000256" key="3">
    <source>
        <dbReference type="ARBA" id="ARBA00022840"/>
    </source>
</evidence>
<dbReference type="SUPFAM" id="SSF52540">
    <property type="entry name" value="P-loop containing nucleoside triphosphate hydrolases"/>
    <property type="match status" value="1"/>
</dbReference>
<evidence type="ECO:0000256" key="4">
    <source>
        <dbReference type="ARBA" id="ARBA00022967"/>
    </source>
</evidence>
<sequence>MTCLSVNNLTLKIAERTLCQSLSFKIKTGQCWGILGKNGVGKTTLVHTLAGIQSSSTVVNPQANIKLNNVPIQQLKSQTLAQQLGILLQDFQDIFPSTVLDTALIGRHPHLKAWQWPDPDDINLVKKLLAQMGLADYEQRNIASLSGGERRRLGLVTLLAQQTNILLLDEPVNHLDIAHQHQLLNYLTNPSFKQQHAIAMVMHDINLAKQYCDHILLIYDNRQTRTGTTEEMLTAENLTEVYGYPITELVTNEQSVFVAK</sequence>
<keyword evidence="4" id="KW-1278">Translocase</keyword>
<keyword evidence="3 6" id="KW-0067">ATP-binding</keyword>
<keyword evidence="1" id="KW-0813">Transport</keyword>
<dbReference type="InterPro" id="IPR027417">
    <property type="entry name" value="P-loop_NTPase"/>
</dbReference>
<accession>A0A3B1AH09</accession>
<dbReference type="GO" id="GO:0016887">
    <property type="term" value="F:ATP hydrolysis activity"/>
    <property type="evidence" value="ECO:0007669"/>
    <property type="project" value="InterPro"/>
</dbReference>
<evidence type="ECO:0000313" key="6">
    <source>
        <dbReference type="EMBL" id="VAW93164.1"/>
    </source>
</evidence>
<gene>
    <name evidence="6" type="ORF">MNBD_GAMMA23-2101</name>
</gene>
<organism evidence="6">
    <name type="scientific">hydrothermal vent metagenome</name>
    <dbReference type="NCBI Taxonomy" id="652676"/>
    <lineage>
        <taxon>unclassified sequences</taxon>
        <taxon>metagenomes</taxon>
        <taxon>ecological metagenomes</taxon>
    </lineage>
</organism>
<dbReference type="PROSITE" id="PS50893">
    <property type="entry name" value="ABC_TRANSPORTER_2"/>
    <property type="match status" value="1"/>
</dbReference>
<reference evidence="6" key="1">
    <citation type="submission" date="2018-06" db="EMBL/GenBank/DDBJ databases">
        <authorList>
            <person name="Zhirakovskaya E."/>
        </authorList>
    </citation>
    <scope>NUCLEOTIDE SEQUENCE</scope>
</reference>
<evidence type="ECO:0000256" key="1">
    <source>
        <dbReference type="ARBA" id="ARBA00022448"/>
    </source>
</evidence>
<dbReference type="Gene3D" id="3.40.50.300">
    <property type="entry name" value="P-loop containing nucleotide triphosphate hydrolases"/>
    <property type="match status" value="1"/>
</dbReference>
<dbReference type="PANTHER" id="PTHR42794">
    <property type="entry name" value="HEMIN IMPORT ATP-BINDING PROTEIN HMUV"/>
    <property type="match status" value="1"/>
</dbReference>
<dbReference type="CDD" id="cd03214">
    <property type="entry name" value="ABC_Iron-Siderophores_B12_Hemin"/>
    <property type="match status" value="1"/>
</dbReference>
<dbReference type="Pfam" id="PF00005">
    <property type="entry name" value="ABC_tran"/>
    <property type="match status" value="1"/>
</dbReference>